<gene>
    <name evidence="5" type="primary">rpsI</name>
    <name evidence="8" type="ORF">A2493_00540</name>
</gene>
<dbReference type="InterPro" id="IPR023035">
    <property type="entry name" value="Ribosomal_uS9_bac/plastid"/>
</dbReference>
<dbReference type="GO" id="GO:0022627">
    <property type="term" value="C:cytosolic small ribosomal subunit"/>
    <property type="evidence" value="ECO:0007669"/>
    <property type="project" value="TreeGrafter"/>
</dbReference>
<dbReference type="FunFam" id="3.30.230.10:FF:000001">
    <property type="entry name" value="30S ribosomal protein S9"/>
    <property type="match status" value="1"/>
</dbReference>
<keyword evidence="2 5" id="KW-0689">Ribosomal protein</keyword>
<dbReference type="SUPFAM" id="SSF54211">
    <property type="entry name" value="Ribosomal protein S5 domain 2-like"/>
    <property type="match status" value="1"/>
</dbReference>
<dbReference type="HAMAP" id="MF_00532_B">
    <property type="entry name" value="Ribosomal_uS9_B"/>
    <property type="match status" value="1"/>
</dbReference>
<name>A0A1F6NM19_9BACT</name>
<dbReference type="GO" id="GO:0003735">
    <property type="term" value="F:structural constituent of ribosome"/>
    <property type="evidence" value="ECO:0007669"/>
    <property type="project" value="InterPro"/>
</dbReference>
<dbReference type="EMBL" id="MFQW01000058">
    <property type="protein sequence ID" value="OGH84905.1"/>
    <property type="molecule type" value="Genomic_DNA"/>
</dbReference>
<comment type="caution">
    <text evidence="8">The sequence shown here is derived from an EMBL/GenBank/DDBJ whole genome shotgun (WGS) entry which is preliminary data.</text>
</comment>
<evidence type="ECO:0000313" key="9">
    <source>
        <dbReference type="Proteomes" id="UP000178349"/>
    </source>
</evidence>
<accession>A0A1F6NM19</accession>
<keyword evidence="3 5" id="KW-0687">Ribonucleoprotein</keyword>
<evidence type="ECO:0000313" key="8">
    <source>
        <dbReference type="EMBL" id="OGH84905.1"/>
    </source>
</evidence>
<dbReference type="NCBIfam" id="NF001099">
    <property type="entry name" value="PRK00132.1"/>
    <property type="match status" value="1"/>
</dbReference>
<dbReference type="GO" id="GO:0006412">
    <property type="term" value="P:translation"/>
    <property type="evidence" value="ECO:0007669"/>
    <property type="project" value="UniProtKB-UniRule"/>
</dbReference>
<dbReference type="GO" id="GO:0003723">
    <property type="term" value="F:RNA binding"/>
    <property type="evidence" value="ECO:0007669"/>
    <property type="project" value="TreeGrafter"/>
</dbReference>
<dbReference type="InterPro" id="IPR020568">
    <property type="entry name" value="Ribosomal_Su5_D2-typ_SF"/>
</dbReference>
<dbReference type="Proteomes" id="UP000178349">
    <property type="component" value="Unassembled WGS sequence"/>
</dbReference>
<evidence type="ECO:0000256" key="5">
    <source>
        <dbReference type="HAMAP-Rule" id="MF_00532"/>
    </source>
</evidence>
<dbReference type="PROSITE" id="PS00360">
    <property type="entry name" value="RIBOSOMAL_S9"/>
    <property type="match status" value="1"/>
</dbReference>
<dbReference type="AlphaFoldDB" id="A0A1F6NM19"/>
<feature type="compositionally biased region" description="Basic residues" evidence="7">
    <location>
        <begin position="115"/>
        <end position="134"/>
    </location>
</feature>
<evidence type="ECO:0000256" key="7">
    <source>
        <dbReference type="SAM" id="MobiDB-lite"/>
    </source>
</evidence>
<dbReference type="InterPro" id="IPR020574">
    <property type="entry name" value="Ribosomal_uS9_CS"/>
</dbReference>
<comment type="similarity">
    <text evidence="1 5 6">Belongs to the universal ribosomal protein uS9 family.</text>
</comment>
<dbReference type="InterPro" id="IPR014721">
    <property type="entry name" value="Ribsml_uS5_D2-typ_fold_subgr"/>
</dbReference>
<evidence type="ECO:0000256" key="4">
    <source>
        <dbReference type="ARBA" id="ARBA00035259"/>
    </source>
</evidence>
<feature type="region of interest" description="Disordered" evidence="7">
    <location>
        <begin position="1"/>
        <end position="20"/>
    </location>
</feature>
<dbReference type="Gene3D" id="3.30.230.10">
    <property type="match status" value="1"/>
</dbReference>
<feature type="region of interest" description="Disordered" evidence="7">
    <location>
        <begin position="110"/>
        <end position="134"/>
    </location>
</feature>
<proteinExistence type="inferred from homology"/>
<sequence>MVQKSDDNKASAVGRRKTASARVRITPGKGKITINDREFTNFFTTKLLQDRAMASLTAVGKEKDMDVSVKVAGGGVRGQADAVCHGIARALVEWNEELKPVLKAGRFMTRDSRAKERKKPGLHKARRAHQWRKR</sequence>
<evidence type="ECO:0000256" key="6">
    <source>
        <dbReference type="RuleBase" id="RU003815"/>
    </source>
</evidence>
<protein>
    <recommendedName>
        <fullName evidence="4 5">Small ribosomal subunit protein uS9</fullName>
    </recommendedName>
</protein>
<dbReference type="Pfam" id="PF00380">
    <property type="entry name" value="Ribosomal_S9"/>
    <property type="match status" value="1"/>
</dbReference>
<reference evidence="8 9" key="1">
    <citation type="journal article" date="2016" name="Nat. Commun.">
        <title>Thousands of microbial genomes shed light on interconnected biogeochemical processes in an aquifer system.</title>
        <authorList>
            <person name="Anantharaman K."/>
            <person name="Brown C.T."/>
            <person name="Hug L.A."/>
            <person name="Sharon I."/>
            <person name="Castelle C.J."/>
            <person name="Probst A.J."/>
            <person name="Thomas B.C."/>
            <person name="Singh A."/>
            <person name="Wilkins M.J."/>
            <person name="Karaoz U."/>
            <person name="Brodie E.L."/>
            <person name="Williams K.H."/>
            <person name="Hubbard S.S."/>
            <person name="Banfield J.F."/>
        </authorList>
    </citation>
    <scope>NUCLEOTIDE SEQUENCE [LARGE SCALE GENOMIC DNA]</scope>
</reference>
<organism evidence="8 9">
    <name type="scientific">Candidatus Magasanikbacteria bacterium RIFOXYC12_FULL_33_11</name>
    <dbReference type="NCBI Taxonomy" id="1798701"/>
    <lineage>
        <taxon>Bacteria</taxon>
        <taxon>Candidatus Magasanikiibacteriota</taxon>
    </lineage>
</organism>
<evidence type="ECO:0000256" key="2">
    <source>
        <dbReference type="ARBA" id="ARBA00022980"/>
    </source>
</evidence>
<dbReference type="PANTHER" id="PTHR21569:SF1">
    <property type="entry name" value="SMALL RIBOSOMAL SUBUNIT PROTEIN US9M"/>
    <property type="match status" value="1"/>
</dbReference>
<dbReference type="InterPro" id="IPR000754">
    <property type="entry name" value="Ribosomal_uS9"/>
</dbReference>
<dbReference type="PANTHER" id="PTHR21569">
    <property type="entry name" value="RIBOSOMAL PROTEIN S9"/>
    <property type="match status" value="1"/>
</dbReference>
<evidence type="ECO:0000256" key="1">
    <source>
        <dbReference type="ARBA" id="ARBA00005251"/>
    </source>
</evidence>
<evidence type="ECO:0000256" key="3">
    <source>
        <dbReference type="ARBA" id="ARBA00023274"/>
    </source>
</evidence>